<evidence type="ECO:0000259" key="11">
    <source>
        <dbReference type="Pfam" id="PF08546"/>
    </source>
</evidence>
<dbReference type="Gene3D" id="3.40.50.720">
    <property type="entry name" value="NAD(P)-binding Rossmann-like Domain"/>
    <property type="match status" value="1"/>
</dbReference>
<dbReference type="InterPro" id="IPR013752">
    <property type="entry name" value="KPA_reductase"/>
</dbReference>
<evidence type="ECO:0000256" key="7">
    <source>
        <dbReference type="ARBA" id="ARBA00032024"/>
    </source>
</evidence>
<dbReference type="AlphaFoldDB" id="A0A1P9WV94"/>
<evidence type="ECO:0000256" key="4">
    <source>
        <dbReference type="ARBA" id="ARBA00019465"/>
    </source>
</evidence>
<keyword evidence="6 9" id="KW-0560">Oxidoreductase</keyword>
<evidence type="ECO:0000256" key="9">
    <source>
        <dbReference type="RuleBase" id="RU362068"/>
    </source>
</evidence>
<evidence type="ECO:0000313" key="12">
    <source>
        <dbReference type="EMBL" id="AQG79250.1"/>
    </source>
</evidence>
<dbReference type="EC" id="1.1.1.169" evidence="3 9"/>
<dbReference type="SUPFAM" id="SSF48179">
    <property type="entry name" value="6-phosphogluconate dehydrogenase C-terminal domain-like"/>
    <property type="match status" value="1"/>
</dbReference>
<dbReference type="EMBL" id="CP014263">
    <property type="protein sequence ID" value="AQG79250.1"/>
    <property type="molecule type" value="Genomic_DNA"/>
</dbReference>
<comment type="catalytic activity">
    <reaction evidence="8 9">
        <text>(R)-pantoate + NADP(+) = 2-dehydropantoate + NADPH + H(+)</text>
        <dbReference type="Rhea" id="RHEA:16233"/>
        <dbReference type="ChEBI" id="CHEBI:11561"/>
        <dbReference type="ChEBI" id="CHEBI:15378"/>
        <dbReference type="ChEBI" id="CHEBI:15980"/>
        <dbReference type="ChEBI" id="CHEBI:57783"/>
        <dbReference type="ChEBI" id="CHEBI:58349"/>
        <dbReference type="EC" id="1.1.1.169"/>
    </reaction>
</comment>
<feature type="domain" description="Ketopantoate reductase N-terminal" evidence="10">
    <location>
        <begin position="6"/>
        <end position="153"/>
    </location>
</feature>
<dbReference type="PANTHER" id="PTHR43765:SF2">
    <property type="entry name" value="2-DEHYDROPANTOATE 2-REDUCTASE"/>
    <property type="match status" value="1"/>
</dbReference>
<dbReference type="Pfam" id="PF02558">
    <property type="entry name" value="ApbA"/>
    <property type="match status" value="1"/>
</dbReference>
<dbReference type="Pfam" id="PF08546">
    <property type="entry name" value="ApbA_C"/>
    <property type="match status" value="1"/>
</dbReference>
<dbReference type="PANTHER" id="PTHR43765">
    <property type="entry name" value="2-DEHYDROPANTOATE 2-REDUCTASE-RELATED"/>
    <property type="match status" value="1"/>
</dbReference>
<dbReference type="NCBIfam" id="TIGR00745">
    <property type="entry name" value="apbA_panE"/>
    <property type="match status" value="1"/>
</dbReference>
<evidence type="ECO:0000256" key="2">
    <source>
        <dbReference type="ARBA" id="ARBA00007870"/>
    </source>
</evidence>
<evidence type="ECO:0000256" key="8">
    <source>
        <dbReference type="ARBA" id="ARBA00048793"/>
    </source>
</evidence>
<dbReference type="GO" id="GO:0008677">
    <property type="term" value="F:2-dehydropantoate 2-reductase activity"/>
    <property type="evidence" value="ECO:0007669"/>
    <property type="project" value="UniProtKB-EC"/>
</dbReference>
<dbReference type="InterPro" id="IPR050838">
    <property type="entry name" value="Ketopantoate_reductase"/>
</dbReference>
<evidence type="ECO:0000256" key="1">
    <source>
        <dbReference type="ARBA" id="ARBA00004994"/>
    </source>
</evidence>
<accession>A0A1P9WV94</accession>
<reference evidence="12 13" key="1">
    <citation type="submission" date="2016-01" db="EMBL/GenBank/DDBJ databases">
        <authorList>
            <person name="Oliw E.H."/>
        </authorList>
    </citation>
    <scope>NUCLEOTIDE SEQUENCE [LARGE SCALE GENOMIC DNA]</scope>
    <source>
        <strain evidence="12 13">DY10</strain>
    </source>
</reference>
<feature type="domain" description="Ketopantoate reductase C-terminal" evidence="11">
    <location>
        <begin position="180"/>
        <end position="304"/>
    </location>
</feature>
<gene>
    <name evidence="12" type="ORF">AWR27_07875</name>
</gene>
<evidence type="ECO:0000259" key="10">
    <source>
        <dbReference type="Pfam" id="PF02558"/>
    </source>
</evidence>
<sequence>MTITIVGGTGAMGLIFGIRLAQQGHTVTLLDVNPVAIDAVNRAGGRLTNKTGEVETVTNLRATADATTIDTTDVLIVFTKCYWTESALLNALPCVGPETTVLSLQNGWGNYDVITAIIPPEQVLVGVTYVSGTTLAPGHARQVGNPLVYMGRVGHAADASVHLIAQAIDAAGFTTTVSDNILNEVFGKLAINVTTLPTSALLGMQAHQLIENDSTIALMDDLLRELVAVVSTRGVTMLFDERRAAIHHLLKNAVGARGSMLQDVEAKRQTEIDVINGAIVSMGQQAGVPTPVNETMVRLIRGLESTF</sequence>
<dbReference type="UniPathway" id="UPA00028">
    <property type="reaction ID" value="UER00004"/>
</dbReference>
<name>A0A1P9WV94_9BACT</name>
<protein>
    <recommendedName>
        <fullName evidence="4 9">2-dehydropantoate 2-reductase</fullName>
        <ecNumber evidence="3 9">1.1.1.169</ecNumber>
    </recommendedName>
    <alternativeName>
        <fullName evidence="7 9">Ketopantoate reductase</fullName>
    </alternativeName>
</protein>
<dbReference type="STRING" id="1178516.AWR27_07875"/>
<dbReference type="KEGG" id="smon:AWR27_07875"/>
<evidence type="ECO:0000256" key="6">
    <source>
        <dbReference type="ARBA" id="ARBA00023002"/>
    </source>
</evidence>
<evidence type="ECO:0000256" key="5">
    <source>
        <dbReference type="ARBA" id="ARBA00022857"/>
    </source>
</evidence>
<dbReference type="GO" id="GO:0050661">
    <property type="term" value="F:NADP binding"/>
    <property type="evidence" value="ECO:0007669"/>
    <property type="project" value="TreeGrafter"/>
</dbReference>
<evidence type="ECO:0000256" key="3">
    <source>
        <dbReference type="ARBA" id="ARBA00013014"/>
    </source>
</evidence>
<dbReference type="InterPro" id="IPR036291">
    <property type="entry name" value="NAD(P)-bd_dom_sf"/>
</dbReference>
<proteinExistence type="inferred from homology"/>
<keyword evidence="5 9" id="KW-0521">NADP</keyword>
<dbReference type="InterPro" id="IPR013332">
    <property type="entry name" value="KPR_N"/>
</dbReference>
<keyword evidence="13" id="KW-1185">Reference proteome</keyword>
<dbReference type="InterPro" id="IPR003710">
    <property type="entry name" value="ApbA"/>
</dbReference>
<dbReference type="InterPro" id="IPR013328">
    <property type="entry name" value="6PGD_dom2"/>
</dbReference>
<dbReference type="SUPFAM" id="SSF51735">
    <property type="entry name" value="NAD(P)-binding Rossmann-fold domains"/>
    <property type="match status" value="1"/>
</dbReference>
<comment type="similarity">
    <text evidence="2 9">Belongs to the ketopantoate reductase family.</text>
</comment>
<dbReference type="RefSeq" id="WP_077130690.1">
    <property type="nucleotide sequence ID" value="NZ_CP014263.1"/>
</dbReference>
<dbReference type="Proteomes" id="UP000187941">
    <property type="component" value="Chromosome"/>
</dbReference>
<comment type="function">
    <text evidence="9">Catalyzes the NADPH-dependent reduction of ketopantoate into pantoic acid.</text>
</comment>
<organism evidence="12 13">
    <name type="scientific">Spirosoma montaniterrae</name>
    <dbReference type="NCBI Taxonomy" id="1178516"/>
    <lineage>
        <taxon>Bacteria</taxon>
        <taxon>Pseudomonadati</taxon>
        <taxon>Bacteroidota</taxon>
        <taxon>Cytophagia</taxon>
        <taxon>Cytophagales</taxon>
        <taxon>Cytophagaceae</taxon>
        <taxon>Spirosoma</taxon>
    </lineage>
</organism>
<dbReference type="Gene3D" id="1.10.1040.10">
    <property type="entry name" value="N-(1-d-carboxylethyl)-l-norvaline Dehydrogenase, domain 2"/>
    <property type="match status" value="1"/>
</dbReference>
<dbReference type="GO" id="GO:0015940">
    <property type="term" value="P:pantothenate biosynthetic process"/>
    <property type="evidence" value="ECO:0007669"/>
    <property type="project" value="UniProtKB-UniPathway"/>
</dbReference>
<comment type="pathway">
    <text evidence="1 9">Cofactor biosynthesis; (R)-pantothenate biosynthesis; (R)-pantoate from 3-methyl-2-oxobutanoate: step 2/2.</text>
</comment>
<dbReference type="GO" id="GO:0005737">
    <property type="term" value="C:cytoplasm"/>
    <property type="evidence" value="ECO:0007669"/>
    <property type="project" value="TreeGrafter"/>
</dbReference>
<keyword evidence="9" id="KW-0566">Pantothenate biosynthesis</keyword>
<evidence type="ECO:0000313" key="13">
    <source>
        <dbReference type="Proteomes" id="UP000187941"/>
    </source>
</evidence>
<dbReference type="InterPro" id="IPR008927">
    <property type="entry name" value="6-PGluconate_DH-like_C_sf"/>
</dbReference>
<dbReference type="OrthoDB" id="9796561at2"/>